<gene>
    <name evidence="2" type="ORF">J2W84_003480</name>
</gene>
<feature type="region of interest" description="Disordered" evidence="1">
    <location>
        <begin position="50"/>
        <end position="73"/>
    </location>
</feature>
<name>A0ABU1QZK3_9BACT</name>
<accession>A0ABU1QZK3</accession>
<evidence type="ECO:0000256" key="1">
    <source>
        <dbReference type="SAM" id="MobiDB-lite"/>
    </source>
</evidence>
<dbReference type="EMBL" id="JAVDTI010000003">
    <property type="protein sequence ID" value="MDR6806432.1"/>
    <property type="molecule type" value="Genomic_DNA"/>
</dbReference>
<dbReference type="Proteomes" id="UP001264980">
    <property type="component" value="Unassembled WGS sequence"/>
</dbReference>
<proteinExistence type="predicted"/>
<comment type="caution">
    <text evidence="2">The sequence shown here is derived from an EMBL/GenBank/DDBJ whole genome shotgun (WGS) entry which is preliminary data.</text>
</comment>
<protein>
    <submittedName>
        <fullName evidence="2">PHD/YefM family antitoxin component YafN of YafNO toxin-antitoxin module</fullName>
    </submittedName>
</protein>
<keyword evidence="3" id="KW-1185">Reference proteome</keyword>
<evidence type="ECO:0000313" key="2">
    <source>
        <dbReference type="EMBL" id="MDR6806432.1"/>
    </source>
</evidence>
<sequence>MNVQYLSNEKGERTGVYISMKDWEEIQKKLEYTDFWDDLPDHVKDSIDEGLKQSEAGQTKSHEEVMQKFSRYL</sequence>
<evidence type="ECO:0000313" key="3">
    <source>
        <dbReference type="Proteomes" id="UP001264980"/>
    </source>
</evidence>
<organism evidence="2 3">
    <name type="scientific">Dyadobacter fermentans</name>
    <dbReference type="NCBI Taxonomy" id="94254"/>
    <lineage>
        <taxon>Bacteria</taxon>
        <taxon>Pseudomonadati</taxon>
        <taxon>Bacteroidota</taxon>
        <taxon>Cytophagia</taxon>
        <taxon>Cytophagales</taxon>
        <taxon>Spirosomataceae</taxon>
        <taxon>Dyadobacter</taxon>
    </lineage>
</organism>
<dbReference type="RefSeq" id="WP_309985230.1">
    <property type="nucleotide sequence ID" value="NZ_JAVDTI010000003.1"/>
</dbReference>
<reference evidence="2 3" key="1">
    <citation type="submission" date="2023-07" db="EMBL/GenBank/DDBJ databases">
        <title>Sorghum-associated microbial communities from plants grown in Nebraska, USA.</title>
        <authorList>
            <person name="Schachtman D."/>
        </authorList>
    </citation>
    <scope>NUCLEOTIDE SEQUENCE [LARGE SCALE GENOMIC DNA]</scope>
    <source>
        <strain evidence="2 3">BE57</strain>
    </source>
</reference>